<feature type="transmembrane region" description="Helical" evidence="5">
    <location>
        <begin position="170"/>
        <end position="189"/>
    </location>
</feature>
<feature type="transmembrane region" description="Helical" evidence="5">
    <location>
        <begin position="228"/>
        <end position="248"/>
    </location>
</feature>
<dbReference type="PANTHER" id="PTHR42718:SF49">
    <property type="entry name" value="EXPORT PROTEIN"/>
    <property type="match status" value="1"/>
</dbReference>
<feature type="transmembrane region" description="Helical" evidence="5">
    <location>
        <begin position="363"/>
        <end position="384"/>
    </location>
</feature>
<accession>A0A1W0D895</accession>
<feature type="transmembrane region" description="Helical" evidence="5">
    <location>
        <begin position="141"/>
        <end position="164"/>
    </location>
</feature>
<feature type="transmembrane region" description="Helical" evidence="5">
    <location>
        <begin position="53"/>
        <end position="75"/>
    </location>
</feature>
<feature type="transmembrane region" description="Helical" evidence="5">
    <location>
        <begin position="269"/>
        <end position="296"/>
    </location>
</feature>
<dbReference type="PROSITE" id="PS00216">
    <property type="entry name" value="SUGAR_TRANSPORT_1"/>
    <property type="match status" value="1"/>
</dbReference>
<evidence type="ECO:0000256" key="3">
    <source>
        <dbReference type="ARBA" id="ARBA00022989"/>
    </source>
</evidence>
<dbReference type="EMBL" id="MUKV01000003">
    <property type="protein sequence ID" value="OQS43241.1"/>
    <property type="molecule type" value="Genomic_DNA"/>
</dbReference>
<feature type="domain" description="Major facilitator superfamily (MFS) profile" evidence="6">
    <location>
        <begin position="16"/>
        <end position="499"/>
    </location>
</feature>
<feature type="transmembrane region" description="Helical" evidence="5">
    <location>
        <begin position="472"/>
        <end position="495"/>
    </location>
</feature>
<keyword evidence="4 5" id="KW-0472">Membrane</keyword>
<keyword evidence="2 5" id="KW-0812">Transmembrane</keyword>
<dbReference type="PROSITE" id="PS50850">
    <property type="entry name" value="MFS"/>
    <property type="match status" value="1"/>
</dbReference>
<dbReference type="InterPro" id="IPR020846">
    <property type="entry name" value="MFS_dom"/>
</dbReference>
<dbReference type="Pfam" id="PF07690">
    <property type="entry name" value="MFS_1"/>
    <property type="match status" value="1"/>
</dbReference>
<proteinExistence type="predicted"/>
<feature type="transmembrane region" description="Helical" evidence="5">
    <location>
        <begin position="82"/>
        <end position="105"/>
    </location>
</feature>
<dbReference type="SUPFAM" id="SSF103473">
    <property type="entry name" value="MFS general substrate transporter"/>
    <property type="match status" value="1"/>
</dbReference>
<dbReference type="Gene3D" id="1.20.1250.20">
    <property type="entry name" value="MFS general substrate transporter like domains"/>
    <property type="match status" value="2"/>
</dbReference>
<gene>
    <name evidence="7" type="ORF">B0T45_04585</name>
</gene>
<protein>
    <submittedName>
        <fullName evidence="7">MFS transporter</fullName>
    </submittedName>
</protein>
<evidence type="ECO:0000259" key="6">
    <source>
        <dbReference type="PROSITE" id="PS50850"/>
    </source>
</evidence>
<feature type="transmembrane region" description="Helical" evidence="5">
    <location>
        <begin position="111"/>
        <end position="129"/>
    </location>
</feature>
<evidence type="ECO:0000256" key="5">
    <source>
        <dbReference type="SAM" id="Phobius"/>
    </source>
</evidence>
<name>A0A1W0D895_9NEIS</name>
<evidence type="ECO:0000313" key="8">
    <source>
        <dbReference type="Proteomes" id="UP000192721"/>
    </source>
</evidence>
<organism evidence="7 8">
    <name type="scientific">Chromobacterium haemolyticum</name>
    <dbReference type="NCBI Taxonomy" id="394935"/>
    <lineage>
        <taxon>Bacteria</taxon>
        <taxon>Pseudomonadati</taxon>
        <taxon>Pseudomonadota</taxon>
        <taxon>Betaproteobacteria</taxon>
        <taxon>Neisseriales</taxon>
        <taxon>Chromobacteriaceae</taxon>
        <taxon>Chromobacterium</taxon>
    </lineage>
</organism>
<evidence type="ECO:0000256" key="2">
    <source>
        <dbReference type="ARBA" id="ARBA00022692"/>
    </source>
</evidence>
<dbReference type="InterPro" id="IPR005829">
    <property type="entry name" value="Sugar_transporter_CS"/>
</dbReference>
<dbReference type="CDD" id="cd17321">
    <property type="entry name" value="MFS_MMR_MDR_like"/>
    <property type="match status" value="1"/>
</dbReference>
<dbReference type="PRINTS" id="PR01036">
    <property type="entry name" value="TCRTETB"/>
</dbReference>
<evidence type="ECO:0000256" key="1">
    <source>
        <dbReference type="ARBA" id="ARBA00004141"/>
    </source>
</evidence>
<feature type="transmembrane region" description="Helical" evidence="5">
    <location>
        <begin position="405"/>
        <end position="423"/>
    </location>
</feature>
<dbReference type="GO" id="GO:0016020">
    <property type="term" value="C:membrane"/>
    <property type="evidence" value="ECO:0007669"/>
    <property type="project" value="UniProtKB-SubCell"/>
</dbReference>
<reference evidence="7 8" key="1">
    <citation type="submission" date="2017-02" db="EMBL/GenBank/DDBJ databases">
        <title>Chromobacterium haemolyticum H5244.</title>
        <authorList>
            <person name="Gulvik C.A."/>
        </authorList>
    </citation>
    <scope>NUCLEOTIDE SEQUENCE [LARGE SCALE GENOMIC DNA]</scope>
    <source>
        <strain evidence="7 8">H5244</strain>
    </source>
</reference>
<feature type="transmembrane region" description="Helical" evidence="5">
    <location>
        <begin position="333"/>
        <end position="351"/>
    </location>
</feature>
<dbReference type="RefSeq" id="WP_081554750.1">
    <property type="nucleotide sequence ID" value="NZ_MUKV01000003.1"/>
</dbReference>
<dbReference type="GO" id="GO:0022857">
    <property type="term" value="F:transmembrane transporter activity"/>
    <property type="evidence" value="ECO:0007669"/>
    <property type="project" value="InterPro"/>
</dbReference>
<dbReference type="InterPro" id="IPR036259">
    <property type="entry name" value="MFS_trans_sf"/>
</dbReference>
<sequence>MQLSKPAPSQGAHLLTLAAVCLAALTMPLSFTGPALALTAIGRELGGDALALTWVTNAFMLTFGGSLMAAGALADQYGRKRVFLLGVGLFSLSSLGLFLVGSLLWLDIWRAVQGLGAALSFASGLAALAQSFAGAARTRAFSLIGTTFGIGLAFGPLLCGLLIQALGWRAIFALAGLVGLLALGLAAYCMRESRDPQATGLDWPGALSFTLALSLLTYGALAAPERGWNSPLVIGLLLGSAAAFWLFVTLERRAARPMLDLSLFRYPRFVGVQCLAAAPAYAFVVLLVLLPLRLVAAEGVSEAEAGRVMLALSAPMLALPLCAAWLTRWFSAAALSAGGLLLCALGLWWLSRYPQLSALQQTLWPLLLIGVGISLPWGLMDGLAVSVVPKERAGMAAGIFSTTRVAGEGIALALVGALLAALLQQRLAAVSTVEPQTLAAAASQGALGKLSAAGELLPGLSPETLSLSYAAAFQRLLTVLSGLTVLSALVVALFLRGAGQAQAEQTATDPALDSAGS</sequence>
<keyword evidence="3 5" id="KW-1133">Transmembrane helix</keyword>
<comment type="subcellular location">
    <subcellularLocation>
        <location evidence="1">Membrane</location>
        <topology evidence="1">Multi-pass membrane protein</topology>
    </subcellularLocation>
</comment>
<evidence type="ECO:0000313" key="7">
    <source>
        <dbReference type="EMBL" id="OQS43241.1"/>
    </source>
</evidence>
<dbReference type="PANTHER" id="PTHR42718">
    <property type="entry name" value="MAJOR FACILITATOR SUPERFAMILY MULTIDRUG TRANSPORTER MFSC"/>
    <property type="match status" value="1"/>
</dbReference>
<comment type="caution">
    <text evidence="7">The sequence shown here is derived from an EMBL/GenBank/DDBJ whole genome shotgun (WGS) entry which is preliminary data.</text>
</comment>
<dbReference type="AlphaFoldDB" id="A0A1W0D895"/>
<dbReference type="Proteomes" id="UP000192721">
    <property type="component" value="Unassembled WGS sequence"/>
</dbReference>
<evidence type="ECO:0000256" key="4">
    <source>
        <dbReference type="ARBA" id="ARBA00023136"/>
    </source>
</evidence>
<dbReference type="InterPro" id="IPR011701">
    <property type="entry name" value="MFS"/>
</dbReference>
<feature type="transmembrane region" description="Helical" evidence="5">
    <location>
        <begin position="201"/>
        <end position="222"/>
    </location>
</feature>